<keyword evidence="2" id="KW-1185">Reference proteome</keyword>
<dbReference type="PATRIC" id="fig|1307839.3.peg.1529"/>
<sequence length="259" mass="30446">MTNEATRLLIKELLEEKYEQYNRPEFIEDDPIAVPHQFSEQNDIEIAAFLAATIAWGQRPMIVKKGMEMMQLMEHSPYEFVKFAGQDDFARLKKFIYRTFKDTDLVYFIGALQKLINDYGTLGNSFKRFYEEKGNVYDLLVTFHCRFFQYKKPGRTQKHLSNPAKGSAAKRMNMMLRWMVRNDNRGVDFGLWQFVKPSALYLPLDVHTARISRKLGILTRRSNDWRAVEEVSKVLQEFDAEDPAKYDFALFGLGIFEKF</sequence>
<dbReference type="InterPro" id="IPR014127">
    <property type="entry name" value="CHP02757"/>
</dbReference>
<evidence type="ECO:0000313" key="1">
    <source>
        <dbReference type="EMBL" id="ALO15082.1"/>
    </source>
</evidence>
<dbReference type="NCBIfam" id="TIGR02757">
    <property type="entry name" value="TIGR02757 family protein"/>
    <property type="match status" value="1"/>
</dbReference>
<dbReference type="Pfam" id="PF09674">
    <property type="entry name" value="DUF2400"/>
    <property type="match status" value="1"/>
</dbReference>
<gene>
    <name evidence="1" type="ORF">L21SP5_01432</name>
</gene>
<accession>A0A0S2HYD7</accession>
<dbReference type="Proteomes" id="UP000064893">
    <property type="component" value="Chromosome"/>
</dbReference>
<dbReference type="EMBL" id="CP013118">
    <property type="protein sequence ID" value="ALO15082.1"/>
    <property type="molecule type" value="Genomic_DNA"/>
</dbReference>
<protein>
    <recommendedName>
        <fullName evidence="3">TIGR02757 family protein</fullName>
    </recommendedName>
</protein>
<evidence type="ECO:0008006" key="3">
    <source>
        <dbReference type="Google" id="ProtNLM"/>
    </source>
</evidence>
<dbReference type="KEGG" id="blq:L21SP5_01432"/>
<dbReference type="AlphaFoldDB" id="A0A0S2HYD7"/>
<name>A0A0S2HYD7_9BACT</name>
<dbReference type="OrthoDB" id="9773332at2"/>
<reference evidence="1 2" key="1">
    <citation type="submission" date="2015-11" db="EMBL/GenBank/DDBJ databases">
        <title>Description and complete genome sequence of a novel strain predominating in hypersaline microbial mats and representing a new family of the Bacteriodetes phylum.</title>
        <authorList>
            <person name="Spring S."/>
            <person name="Bunk B."/>
            <person name="Sproer C."/>
            <person name="Klenk H.-P."/>
        </authorList>
    </citation>
    <scope>NUCLEOTIDE SEQUENCE [LARGE SCALE GENOMIC DNA]</scope>
    <source>
        <strain evidence="1 2">L21-Spi-D4</strain>
    </source>
</reference>
<proteinExistence type="predicted"/>
<evidence type="ECO:0000313" key="2">
    <source>
        <dbReference type="Proteomes" id="UP000064893"/>
    </source>
</evidence>
<organism evidence="1 2">
    <name type="scientific">Salinivirga cyanobacteriivorans</name>
    <dbReference type="NCBI Taxonomy" id="1307839"/>
    <lineage>
        <taxon>Bacteria</taxon>
        <taxon>Pseudomonadati</taxon>
        <taxon>Bacteroidota</taxon>
        <taxon>Bacteroidia</taxon>
        <taxon>Bacteroidales</taxon>
        <taxon>Salinivirgaceae</taxon>
        <taxon>Salinivirga</taxon>
    </lineage>
</organism>
<dbReference type="STRING" id="1307839.L21SP5_01432"/>
<dbReference type="RefSeq" id="WP_057952573.1">
    <property type="nucleotide sequence ID" value="NZ_CP013118.1"/>
</dbReference>